<proteinExistence type="predicted"/>
<evidence type="ECO:0000313" key="3">
    <source>
        <dbReference type="Proteomes" id="UP001259982"/>
    </source>
</evidence>
<dbReference type="RefSeq" id="WP_311659243.1">
    <property type="nucleotide sequence ID" value="NZ_JAVRHY010000009.1"/>
</dbReference>
<name>A0ABU3B915_9GAMM</name>
<keyword evidence="3" id="KW-1185">Reference proteome</keyword>
<comment type="caution">
    <text evidence="2">The sequence shown here is derived from an EMBL/GenBank/DDBJ whole genome shotgun (WGS) entry which is preliminary data.</text>
</comment>
<feature type="coiled-coil region" evidence="1">
    <location>
        <begin position="2"/>
        <end position="36"/>
    </location>
</feature>
<dbReference type="EMBL" id="JAVRHY010000009">
    <property type="protein sequence ID" value="MDT0618966.1"/>
    <property type="molecule type" value="Genomic_DNA"/>
</dbReference>
<evidence type="ECO:0000256" key="1">
    <source>
        <dbReference type="SAM" id="Coils"/>
    </source>
</evidence>
<accession>A0ABU3B915</accession>
<evidence type="ECO:0008006" key="4">
    <source>
        <dbReference type="Google" id="ProtNLM"/>
    </source>
</evidence>
<sequence length="91" mass="9763">MAAQNSDEVQALKDDLQTLRQDFSQLTESLKNNLREEFGAGADAARASAAQVQDRAREATRSLEAEVAARPLTSVAAAFGVGFLLGKLLDR</sequence>
<reference evidence="2 3" key="1">
    <citation type="submission" date="2023-09" db="EMBL/GenBank/DDBJ databases">
        <authorList>
            <person name="Rey-Velasco X."/>
        </authorList>
    </citation>
    <scope>NUCLEOTIDE SEQUENCE [LARGE SCALE GENOMIC DNA]</scope>
    <source>
        <strain evidence="2 3">P385</strain>
    </source>
</reference>
<dbReference type="Proteomes" id="UP001259982">
    <property type="component" value="Unassembled WGS sequence"/>
</dbReference>
<organism evidence="2 3">
    <name type="scientific">Spectribacter acetivorans</name>
    <dbReference type="NCBI Taxonomy" id="3075603"/>
    <lineage>
        <taxon>Bacteria</taxon>
        <taxon>Pseudomonadati</taxon>
        <taxon>Pseudomonadota</taxon>
        <taxon>Gammaproteobacteria</taxon>
        <taxon>Salinisphaerales</taxon>
        <taxon>Salinisphaeraceae</taxon>
        <taxon>Spectribacter</taxon>
    </lineage>
</organism>
<keyword evidence="1" id="KW-0175">Coiled coil</keyword>
<evidence type="ECO:0000313" key="2">
    <source>
        <dbReference type="EMBL" id="MDT0618966.1"/>
    </source>
</evidence>
<gene>
    <name evidence="2" type="ORF">RM531_10810</name>
</gene>
<protein>
    <recommendedName>
        <fullName evidence="4">DUF883 domain-containing protein</fullName>
    </recommendedName>
</protein>